<feature type="site" description="Transition state stabilizer" evidence="8">
    <location>
        <position position="147"/>
    </location>
</feature>
<feature type="binding site" evidence="7">
    <location>
        <position position="36"/>
    </location>
    <ligand>
        <name>Mg(2+)</name>
        <dbReference type="ChEBI" id="CHEBI:18420"/>
        <label>1</label>
    </ligand>
</feature>
<evidence type="ECO:0000256" key="4">
    <source>
        <dbReference type="ARBA" id="ARBA00022801"/>
    </source>
</evidence>
<evidence type="ECO:0000256" key="5">
    <source>
        <dbReference type="ARBA" id="ARBA00022842"/>
    </source>
</evidence>
<keyword evidence="5 7" id="KW-0460">Magnesium</keyword>
<dbReference type="EC" id="3.1.11.2" evidence="10"/>
<evidence type="ECO:0000256" key="7">
    <source>
        <dbReference type="PIRSR" id="PIRSR604808-2"/>
    </source>
</evidence>
<feature type="site" description="Important for catalytic activity" evidence="8">
    <location>
        <position position="217"/>
    </location>
</feature>
<dbReference type="Proteomes" id="UP000823637">
    <property type="component" value="Unassembled WGS sequence"/>
</dbReference>
<dbReference type="PROSITE" id="PS51435">
    <property type="entry name" value="AP_NUCLEASE_F1_4"/>
    <property type="match status" value="1"/>
</dbReference>
<evidence type="ECO:0000256" key="3">
    <source>
        <dbReference type="ARBA" id="ARBA00022723"/>
    </source>
</evidence>
<dbReference type="NCBIfam" id="TIGR00633">
    <property type="entry name" value="xth"/>
    <property type="match status" value="1"/>
</dbReference>
<comment type="cofactor">
    <cofactor evidence="7">
        <name>Mg(2+)</name>
        <dbReference type="ChEBI" id="CHEBI:18420"/>
    </cofactor>
    <cofactor evidence="7">
        <name>Mn(2+)</name>
        <dbReference type="ChEBI" id="CHEBI:29035"/>
    </cofactor>
    <text evidence="7">Probably binds two magnesium or manganese ions per subunit.</text>
</comment>
<reference evidence="10" key="1">
    <citation type="submission" date="2020-10" db="EMBL/GenBank/DDBJ databases">
        <authorList>
            <person name="Gilroy R."/>
        </authorList>
    </citation>
    <scope>NUCLEOTIDE SEQUENCE</scope>
    <source>
        <strain evidence="10">D3-1215</strain>
    </source>
</reference>
<dbReference type="GO" id="GO:0008311">
    <property type="term" value="F:double-stranded DNA 3'-5' DNA exonuclease activity"/>
    <property type="evidence" value="ECO:0007669"/>
    <property type="project" value="UniProtKB-EC"/>
</dbReference>
<dbReference type="InterPro" id="IPR020848">
    <property type="entry name" value="AP_endonuclease_F1_CS"/>
</dbReference>
<dbReference type="CDD" id="cd09087">
    <property type="entry name" value="Ape1-like_AP-endo"/>
    <property type="match status" value="1"/>
</dbReference>
<evidence type="ECO:0000256" key="2">
    <source>
        <dbReference type="ARBA" id="ARBA00007092"/>
    </source>
</evidence>
<keyword evidence="3 7" id="KW-0479">Metal-binding</keyword>
<evidence type="ECO:0000256" key="8">
    <source>
        <dbReference type="PIRSR" id="PIRSR604808-3"/>
    </source>
</evidence>
<dbReference type="AlphaFoldDB" id="A0A9D9HD76"/>
<dbReference type="PANTHER" id="PTHR22748">
    <property type="entry name" value="AP ENDONUCLEASE"/>
    <property type="match status" value="1"/>
</dbReference>
<feature type="binding site" evidence="7">
    <location>
        <position position="8"/>
    </location>
    <ligand>
        <name>Mg(2+)</name>
        <dbReference type="ChEBI" id="CHEBI:18420"/>
        <label>1</label>
    </ligand>
</feature>
<name>A0A9D9HD76_9BACT</name>
<gene>
    <name evidence="10" type="primary">xth</name>
    <name evidence="10" type="ORF">IAC32_05810</name>
</gene>
<feature type="binding site" evidence="7">
    <location>
        <position position="242"/>
    </location>
    <ligand>
        <name>Mg(2+)</name>
        <dbReference type="ChEBI" id="CHEBI:18420"/>
        <label>1</label>
    </ligand>
</feature>
<feature type="active site" description="Proton acceptor" evidence="6">
    <location>
        <position position="243"/>
    </location>
</feature>
<dbReference type="InterPro" id="IPR036691">
    <property type="entry name" value="Endo/exonu/phosph_ase_sf"/>
</dbReference>
<evidence type="ECO:0000313" key="11">
    <source>
        <dbReference type="Proteomes" id="UP000823637"/>
    </source>
</evidence>
<dbReference type="PROSITE" id="PS00726">
    <property type="entry name" value="AP_NUCLEASE_F1_1"/>
    <property type="match status" value="1"/>
</dbReference>
<dbReference type="NCBIfam" id="TIGR00195">
    <property type="entry name" value="exoDNase_III"/>
    <property type="match status" value="1"/>
</dbReference>
<feature type="binding site" evidence="7">
    <location>
        <position position="243"/>
    </location>
    <ligand>
        <name>Mg(2+)</name>
        <dbReference type="ChEBI" id="CHEBI:18420"/>
        <label>1</label>
    </ligand>
</feature>
<feature type="binding site" evidence="7">
    <location>
        <position position="147"/>
    </location>
    <ligand>
        <name>Mg(2+)</name>
        <dbReference type="ChEBI" id="CHEBI:18420"/>
        <label>1</label>
    </ligand>
</feature>
<dbReference type="FunFam" id="3.60.10.10:FF:000034">
    <property type="entry name" value="Exodeoxyribonuclease III"/>
    <property type="match status" value="1"/>
</dbReference>
<dbReference type="GO" id="GO:0003906">
    <property type="term" value="F:DNA-(apurinic or apyrimidinic site) endonuclease activity"/>
    <property type="evidence" value="ECO:0007669"/>
    <property type="project" value="TreeGrafter"/>
</dbReference>
<dbReference type="Gene3D" id="3.60.10.10">
    <property type="entry name" value="Endonuclease/exonuclease/phosphatase"/>
    <property type="match status" value="1"/>
</dbReference>
<dbReference type="Pfam" id="PF03372">
    <property type="entry name" value="Exo_endo_phos"/>
    <property type="match status" value="1"/>
</dbReference>
<dbReference type="GO" id="GO:0006284">
    <property type="term" value="P:base-excision repair"/>
    <property type="evidence" value="ECO:0007669"/>
    <property type="project" value="TreeGrafter"/>
</dbReference>
<dbReference type="GO" id="GO:0008081">
    <property type="term" value="F:phosphoric diester hydrolase activity"/>
    <property type="evidence" value="ECO:0007669"/>
    <property type="project" value="TreeGrafter"/>
</dbReference>
<evidence type="ECO:0000259" key="9">
    <source>
        <dbReference type="Pfam" id="PF03372"/>
    </source>
</evidence>
<sequence length="251" mass="29056">MLKFISWNVNGLRACATKGFAEFFKQADADFFCLQETKMQAGQLDLQFDGYKSYWNYAEKKGYSGTAIYTKHEPVDVSYGIGIAGHDNEGRVVTLEMPDFFMVTVYVPNSQDGLRRLDYRMQWEDAFRQYLCGLDKRKPVIVCGDMNVAHKEIDLKNPATNHDNAGFTDEERQKFTELLQAGFIDTFRHFYPETAGAYSWWSYRMKARERNAGWRIDYFLTSERLRPRLVSASILSDIHGSDHCPVELVIE</sequence>
<evidence type="ECO:0000256" key="6">
    <source>
        <dbReference type="PIRSR" id="PIRSR604808-1"/>
    </source>
</evidence>
<comment type="cofactor">
    <cofactor evidence="1">
        <name>Mn(2+)</name>
        <dbReference type="ChEBI" id="CHEBI:29035"/>
    </cofactor>
</comment>
<feature type="active site" evidence="6">
    <location>
        <position position="106"/>
    </location>
</feature>
<feature type="active site" description="Proton donor/acceptor" evidence="6">
    <location>
        <position position="145"/>
    </location>
</feature>
<keyword evidence="4 10" id="KW-0378">Hydrolase</keyword>
<dbReference type="EMBL" id="JADIMR010000088">
    <property type="protein sequence ID" value="MBO8447241.1"/>
    <property type="molecule type" value="Genomic_DNA"/>
</dbReference>
<dbReference type="SUPFAM" id="SSF56219">
    <property type="entry name" value="DNase I-like"/>
    <property type="match status" value="1"/>
</dbReference>
<dbReference type="PROSITE" id="PS00728">
    <property type="entry name" value="AP_NUCLEASE_F1_3"/>
    <property type="match status" value="1"/>
</dbReference>
<evidence type="ECO:0000313" key="10">
    <source>
        <dbReference type="EMBL" id="MBO8447241.1"/>
    </source>
</evidence>
<dbReference type="GO" id="GO:0046872">
    <property type="term" value="F:metal ion binding"/>
    <property type="evidence" value="ECO:0007669"/>
    <property type="project" value="UniProtKB-KW"/>
</dbReference>
<proteinExistence type="inferred from homology"/>
<evidence type="ECO:0000256" key="1">
    <source>
        <dbReference type="ARBA" id="ARBA00001936"/>
    </source>
</evidence>
<organism evidence="10 11">
    <name type="scientific">Candidatus Enterocola intestinipullorum</name>
    <dbReference type="NCBI Taxonomy" id="2840783"/>
    <lineage>
        <taxon>Bacteria</taxon>
        <taxon>Pseudomonadati</taxon>
        <taxon>Bacteroidota</taxon>
        <taxon>Bacteroidia</taxon>
        <taxon>Bacteroidales</taxon>
        <taxon>Candidatus Enterocola</taxon>
    </lineage>
</organism>
<comment type="caution">
    <text evidence="10">The sequence shown here is derived from an EMBL/GenBank/DDBJ whole genome shotgun (WGS) entry which is preliminary data.</text>
</comment>
<dbReference type="GO" id="GO:0003677">
    <property type="term" value="F:DNA binding"/>
    <property type="evidence" value="ECO:0007669"/>
    <property type="project" value="InterPro"/>
</dbReference>
<keyword evidence="7" id="KW-0464">Manganese</keyword>
<feature type="site" description="Interaction with DNA substrate" evidence="8">
    <location>
        <position position="243"/>
    </location>
</feature>
<dbReference type="InterPro" id="IPR004808">
    <property type="entry name" value="AP_endonuc_1"/>
</dbReference>
<accession>A0A9D9HD76</accession>
<dbReference type="PANTHER" id="PTHR22748:SF6">
    <property type="entry name" value="DNA-(APURINIC OR APYRIMIDINIC SITE) ENDONUCLEASE"/>
    <property type="match status" value="1"/>
</dbReference>
<protein>
    <submittedName>
        <fullName evidence="10">Exodeoxyribonuclease III</fullName>
        <ecNumber evidence="10">3.1.11.2</ecNumber>
    </submittedName>
</protein>
<dbReference type="InterPro" id="IPR020847">
    <property type="entry name" value="AP_endonuclease_F1_BS"/>
</dbReference>
<reference evidence="10" key="2">
    <citation type="journal article" date="2021" name="PeerJ">
        <title>Extensive microbial diversity within the chicken gut microbiome revealed by metagenomics and culture.</title>
        <authorList>
            <person name="Gilroy R."/>
            <person name="Ravi A."/>
            <person name="Getino M."/>
            <person name="Pursley I."/>
            <person name="Horton D.L."/>
            <person name="Alikhan N.F."/>
            <person name="Baker D."/>
            <person name="Gharbi K."/>
            <person name="Hall N."/>
            <person name="Watson M."/>
            <person name="Adriaenssens E.M."/>
            <person name="Foster-Nyarko E."/>
            <person name="Jarju S."/>
            <person name="Secka A."/>
            <person name="Antonio M."/>
            <person name="Oren A."/>
            <person name="Chaudhuri R.R."/>
            <person name="La Ragione R."/>
            <person name="Hildebrand F."/>
            <person name="Pallen M.J."/>
        </authorList>
    </citation>
    <scope>NUCLEOTIDE SEQUENCE</scope>
    <source>
        <strain evidence="10">D3-1215</strain>
    </source>
</reference>
<feature type="domain" description="Endonuclease/exonuclease/phosphatase" evidence="9">
    <location>
        <begin position="5"/>
        <end position="243"/>
    </location>
</feature>
<comment type="similarity">
    <text evidence="2">Belongs to the DNA repair enzymes AP/ExoA family.</text>
</comment>
<dbReference type="InterPro" id="IPR005135">
    <property type="entry name" value="Endo/exonuclease/phosphatase"/>
</dbReference>
<feature type="binding site" evidence="7">
    <location>
        <position position="145"/>
    </location>
    <ligand>
        <name>Mg(2+)</name>
        <dbReference type="ChEBI" id="CHEBI:18420"/>
        <label>1</label>
    </ligand>
</feature>
<dbReference type="PROSITE" id="PS00727">
    <property type="entry name" value="AP_NUCLEASE_F1_2"/>
    <property type="match status" value="1"/>
</dbReference>